<keyword evidence="3" id="KW-1185">Reference proteome</keyword>
<dbReference type="PANTHER" id="PTHR43198:SF5">
    <property type="entry name" value="BIFUNCTIONAL TENA-E PROTEIN"/>
    <property type="match status" value="1"/>
</dbReference>
<dbReference type="AlphaFoldDB" id="A0A1Y2HD06"/>
<dbReference type="PANTHER" id="PTHR43198">
    <property type="entry name" value="BIFUNCTIONAL TH2 PROTEIN"/>
    <property type="match status" value="1"/>
</dbReference>
<dbReference type="GO" id="GO:0006772">
    <property type="term" value="P:thiamine metabolic process"/>
    <property type="evidence" value="ECO:0007669"/>
    <property type="project" value="UniProtKB-ARBA"/>
</dbReference>
<evidence type="ECO:0000259" key="1">
    <source>
        <dbReference type="Pfam" id="PF03070"/>
    </source>
</evidence>
<feature type="domain" description="Thiaminase-2/PQQC" evidence="1">
    <location>
        <begin position="31"/>
        <end position="107"/>
    </location>
</feature>
<dbReference type="GO" id="GO:0005829">
    <property type="term" value="C:cytosol"/>
    <property type="evidence" value="ECO:0007669"/>
    <property type="project" value="TreeGrafter"/>
</dbReference>
<dbReference type="InterPro" id="IPR050967">
    <property type="entry name" value="Thiamine_Salvage_TenA"/>
</dbReference>
<name>A0A1Y2HD06_9FUNG</name>
<proteinExistence type="predicted"/>
<evidence type="ECO:0000313" key="2">
    <source>
        <dbReference type="EMBL" id="ORZ32480.1"/>
    </source>
</evidence>
<sequence length="247" mass="27853">MTVNTSTDALTFTAQATSHFAANWAKIATPSFLAHLRANTLPRAAFNRWLLQDYLFVIEFAKLLGTIFTLAPRRDNDLLLTGFLALKDEIAWFEAHLTKLGVSLPHPDEFVRVSEQAPGNGIQVRPACAEFVTWLGDLQTQVLGEGKDRRAAYRQLLVAYWAGEKAYNLAWGSLRGDAKVPDEYKEFVDRWTNPLFDQFVVDMGVAVDREFAREEVTEDDKKAAMAVVEKVTVLEDKFWAMVYGADE</sequence>
<dbReference type="Pfam" id="PF03070">
    <property type="entry name" value="TENA_THI-4"/>
    <property type="match status" value="1"/>
</dbReference>
<dbReference type="InterPro" id="IPR004305">
    <property type="entry name" value="Thiaminase-2/PQQC"/>
</dbReference>
<dbReference type="OrthoDB" id="37730at2759"/>
<dbReference type="EMBL" id="MCFL01000046">
    <property type="protein sequence ID" value="ORZ32480.1"/>
    <property type="molecule type" value="Genomic_DNA"/>
</dbReference>
<comment type="caution">
    <text evidence="2">The sequence shown here is derived from an EMBL/GenBank/DDBJ whole genome shotgun (WGS) entry which is preliminary data.</text>
</comment>
<accession>A0A1Y2HD06</accession>
<reference evidence="2 3" key="1">
    <citation type="submission" date="2016-07" db="EMBL/GenBank/DDBJ databases">
        <title>Pervasive Adenine N6-methylation of Active Genes in Fungi.</title>
        <authorList>
            <consortium name="DOE Joint Genome Institute"/>
            <person name="Mondo S.J."/>
            <person name="Dannebaum R.O."/>
            <person name="Kuo R.C."/>
            <person name="Labutti K."/>
            <person name="Haridas S."/>
            <person name="Kuo A."/>
            <person name="Salamov A."/>
            <person name="Ahrendt S.R."/>
            <person name="Lipzen A."/>
            <person name="Sullivan W."/>
            <person name="Andreopoulos W.B."/>
            <person name="Clum A."/>
            <person name="Lindquist E."/>
            <person name="Daum C."/>
            <person name="Ramamoorthy G.K."/>
            <person name="Gryganskyi A."/>
            <person name="Culley D."/>
            <person name="Magnuson J.K."/>
            <person name="James T.Y."/>
            <person name="O'Malley M.A."/>
            <person name="Stajich J.E."/>
            <person name="Spatafora J.W."/>
            <person name="Visel A."/>
            <person name="Grigoriev I.V."/>
        </authorList>
    </citation>
    <scope>NUCLEOTIDE SEQUENCE [LARGE SCALE GENOMIC DNA]</scope>
    <source>
        <strain evidence="2 3">PL171</strain>
    </source>
</reference>
<dbReference type="CDD" id="cd19357">
    <property type="entry name" value="TenA_E_At3g16990-like"/>
    <property type="match status" value="1"/>
</dbReference>
<organism evidence="2 3">
    <name type="scientific">Catenaria anguillulae PL171</name>
    <dbReference type="NCBI Taxonomy" id="765915"/>
    <lineage>
        <taxon>Eukaryota</taxon>
        <taxon>Fungi</taxon>
        <taxon>Fungi incertae sedis</taxon>
        <taxon>Blastocladiomycota</taxon>
        <taxon>Blastocladiomycetes</taxon>
        <taxon>Blastocladiales</taxon>
        <taxon>Catenariaceae</taxon>
        <taxon>Catenaria</taxon>
    </lineage>
</organism>
<dbReference type="InterPro" id="IPR016084">
    <property type="entry name" value="Haem_Oase-like_multi-hlx"/>
</dbReference>
<evidence type="ECO:0000313" key="3">
    <source>
        <dbReference type="Proteomes" id="UP000193411"/>
    </source>
</evidence>
<protein>
    <recommendedName>
        <fullName evidence="1">Thiaminase-2/PQQC domain-containing protein</fullName>
    </recommendedName>
</protein>
<dbReference type="STRING" id="765915.A0A1Y2HD06"/>
<dbReference type="Proteomes" id="UP000193411">
    <property type="component" value="Unassembled WGS sequence"/>
</dbReference>
<dbReference type="Gene3D" id="1.20.910.10">
    <property type="entry name" value="Heme oxygenase-like"/>
    <property type="match status" value="1"/>
</dbReference>
<gene>
    <name evidence="2" type="ORF">BCR44DRAFT_1440308</name>
</gene>
<dbReference type="SUPFAM" id="SSF48613">
    <property type="entry name" value="Heme oxygenase-like"/>
    <property type="match status" value="1"/>
</dbReference>